<keyword evidence="2" id="KW-0677">Repeat</keyword>
<dbReference type="InterPro" id="IPR051581">
    <property type="entry name" value="Ca-bind"/>
</dbReference>
<dbReference type="GO" id="GO:0005509">
    <property type="term" value="F:calcium ion binding"/>
    <property type="evidence" value="ECO:0007669"/>
    <property type="project" value="InterPro"/>
</dbReference>
<dbReference type="PROSITE" id="PS50072">
    <property type="entry name" value="CSA_PPIASE_2"/>
    <property type="match status" value="1"/>
</dbReference>
<dbReference type="EMBL" id="KQ760505">
    <property type="protein sequence ID" value="OAD60062.1"/>
    <property type="molecule type" value="Genomic_DNA"/>
</dbReference>
<feature type="domain" description="EF-hand" evidence="5">
    <location>
        <begin position="117"/>
        <end position="152"/>
    </location>
</feature>
<dbReference type="InterPro" id="IPR002048">
    <property type="entry name" value="EF_hand_dom"/>
</dbReference>
<dbReference type="Pfam" id="PF13499">
    <property type="entry name" value="EF-hand_7"/>
    <property type="match status" value="1"/>
</dbReference>
<feature type="domain" description="EF-hand" evidence="5">
    <location>
        <begin position="81"/>
        <end position="116"/>
    </location>
</feature>
<dbReference type="Pfam" id="PF13202">
    <property type="entry name" value="EF-hand_5"/>
    <property type="match status" value="1"/>
</dbReference>
<dbReference type="Gene3D" id="1.10.238.10">
    <property type="entry name" value="EF-hand"/>
    <property type="match status" value="2"/>
</dbReference>
<evidence type="ECO:0000256" key="2">
    <source>
        <dbReference type="ARBA" id="ARBA00022737"/>
    </source>
</evidence>
<accession>A0A310SK21</accession>
<dbReference type="SUPFAM" id="SSF50891">
    <property type="entry name" value="Cyclophilin-like"/>
    <property type="match status" value="1"/>
</dbReference>
<evidence type="ECO:0000313" key="7">
    <source>
        <dbReference type="Proteomes" id="UP000250275"/>
    </source>
</evidence>
<reference evidence="6 7" key="1">
    <citation type="submission" date="2015-07" db="EMBL/GenBank/DDBJ databases">
        <title>The genome of Eufriesea mexicana.</title>
        <authorList>
            <person name="Pan H."/>
            <person name="Kapheim K."/>
        </authorList>
    </citation>
    <scope>NUCLEOTIDE SEQUENCE [LARGE SCALE GENOMIC DNA]</scope>
    <source>
        <strain evidence="6">0111107269</strain>
        <tissue evidence="6">Whole body</tissue>
    </source>
</reference>
<evidence type="ECO:0000256" key="1">
    <source>
        <dbReference type="ARBA" id="ARBA00022723"/>
    </source>
</evidence>
<dbReference type="SMART" id="SM00054">
    <property type="entry name" value="EFh"/>
    <property type="match status" value="3"/>
</dbReference>
<dbReference type="InterPro" id="IPR002130">
    <property type="entry name" value="Cyclophilin-type_PPIase_dom"/>
</dbReference>
<dbReference type="CDD" id="cd00051">
    <property type="entry name" value="EFh"/>
    <property type="match status" value="2"/>
</dbReference>
<dbReference type="InterPro" id="IPR018247">
    <property type="entry name" value="EF_Hand_1_Ca_BS"/>
</dbReference>
<dbReference type="Pfam" id="PF00160">
    <property type="entry name" value="Pro_isomerase"/>
    <property type="match status" value="1"/>
</dbReference>
<keyword evidence="3" id="KW-0106">Calcium</keyword>
<sequence>MFLNRPQSATTRQETEMIHKAQRALHNTTDSIEKLRLLCLARGANGILGLGRIFRRMDDDGNKKLNIEEFTKGLQESGLDVAEEEVQEMFNKFDKDDDGNISVNEFIVGIRPLMSQSRKNVVDQAFKKLDKTGDGVITIDDLKGIYNVKCHPRYISGEESEESILNKFLANFEQNNTRDGIVTKKTTVGNIELELWAKETPMACKNFIRLCMGGYYHDTVFHRIIQRFIAYGGDLKGTGGGSKSICGELKFHTRLRFCRRDLIAMANSGKDDNGSQFFFTLGSTPDLQNKHTIFGNVTGETIYNMLKFEEALVDENDRSLYPSRLIKTIILNNPFANIPRIIVQEEFSLDSIILYSEKFCYKDFNLLSFSEAAEEDEEESVMLNRKFSDQGKSARDHLTDSKLSSEPTVVLHGLANKKRKEDCSNDWESDDESTSRLLRSLPVGAQTGHFRVWTRRFRDITSGTLATFPRIRGEQLALAGFFSRFNLEDIVGCESSA</sequence>
<evidence type="ECO:0000313" key="6">
    <source>
        <dbReference type="EMBL" id="OAD60062.1"/>
    </source>
</evidence>
<keyword evidence="1" id="KW-0479">Metal-binding</keyword>
<dbReference type="AlphaFoldDB" id="A0A310SK21"/>
<dbReference type="PROSITE" id="PS50222">
    <property type="entry name" value="EF_HAND_2"/>
    <property type="match status" value="3"/>
</dbReference>
<dbReference type="SUPFAM" id="SSF47473">
    <property type="entry name" value="EF-hand"/>
    <property type="match status" value="1"/>
</dbReference>
<dbReference type="Proteomes" id="UP000250275">
    <property type="component" value="Unassembled WGS sequence"/>
</dbReference>
<dbReference type="PROSITE" id="PS00018">
    <property type="entry name" value="EF_HAND_1"/>
    <property type="match status" value="2"/>
</dbReference>
<evidence type="ECO:0000256" key="3">
    <source>
        <dbReference type="ARBA" id="ARBA00022837"/>
    </source>
</evidence>
<dbReference type="GO" id="GO:0003755">
    <property type="term" value="F:peptidyl-prolyl cis-trans isomerase activity"/>
    <property type="evidence" value="ECO:0007669"/>
    <property type="project" value="InterPro"/>
</dbReference>
<dbReference type="PRINTS" id="PR00153">
    <property type="entry name" value="CSAPPISMRASE"/>
</dbReference>
<dbReference type="OrthoDB" id="10264753at2759"/>
<name>A0A310SK21_9HYME</name>
<proteinExistence type="predicted"/>
<evidence type="ECO:0000259" key="5">
    <source>
        <dbReference type="PROSITE" id="PS50222"/>
    </source>
</evidence>
<dbReference type="InterPro" id="IPR029000">
    <property type="entry name" value="Cyclophilin-like_dom_sf"/>
</dbReference>
<keyword evidence="7" id="KW-1185">Reference proteome</keyword>
<organism evidence="6 7">
    <name type="scientific">Eufriesea mexicana</name>
    <dbReference type="NCBI Taxonomy" id="516756"/>
    <lineage>
        <taxon>Eukaryota</taxon>
        <taxon>Metazoa</taxon>
        <taxon>Ecdysozoa</taxon>
        <taxon>Arthropoda</taxon>
        <taxon>Hexapoda</taxon>
        <taxon>Insecta</taxon>
        <taxon>Pterygota</taxon>
        <taxon>Neoptera</taxon>
        <taxon>Endopterygota</taxon>
        <taxon>Hymenoptera</taxon>
        <taxon>Apocrita</taxon>
        <taxon>Aculeata</taxon>
        <taxon>Apoidea</taxon>
        <taxon>Anthophila</taxon>
        <taxon>Apidae</taxon>
        <taxon>Eufriesea</taxon>
    </lineage>
</organism>
<feature type="domain" description="EF-hand" evidence="5">
    <location>
        <begin position="45"/>
        <end position="80"/>
    </location>
</feature>
<protein>
    <submittedName>
        <fullName evidence="6">Peptidyl-prolyl cis-trans isomerase CWC27 like protein</fullName>
    </submittedName>
</protein>
<keyword evidence="6" id="KW-0413">Isomerase</keyword>
<feature type="domain" description="PPIase cyclophilin-type" evidence="4">
    <location>
        <begin position="181"/>
        <end position="330"/>
    </location>
</feature>
<gene>
    <name evidence="6" type="ORF">WN48_06645</name>
</gene>
<dbReference type="PANTHER" id="PTHR34524:SF6">
    <property type="entry name" value="CALCYPHOSINE LIKE"/>
    <property type="match status" value="1"/>
</dbReference>
<dbReference type="Gene3D" id="2.40.100.10">
    <property type="entry name" value="Cyclophilin-like"/>
    <property type="match status" value="1"/>
</dbReference>
<evidence type="ECO:0000259" key="4">
    <source>
        <dbReference type="PROSITE" id="PS50072"/>
    </source>
</evidence>
<dbReference type="PANTHER" id="PTHR34524">
    <property type="entry name" value="CALCYPHOSIN"/>
    <property type="match status" value="1"/>
</dbReference>
<dbReference type="InterPro" id="IPR011992">
    <property type="entry name" value="EF-hand-dom_pair"/>
</dbReference>